<feature type="domain" description="FAD-binding FR-type" evidence="10">
    <location>
        <begin position="1"/>
        <end position="103"/>
    </location>
</feature>
<dbReference type="InterPro" id="IPR008333">
    <property type="entry name" value="Cbr1-like_FAD-bd_dom"/>
</dbReference>
<dbReference type="SUPFAM" id="SSF52343">
    <property type="entry name" value="Ferredoxin reductase-like, C-terminal NADP-linked domain"/>
    <property type="match status" value="1"/>
</dbReference>
<dbReference type="InterPro" id="IPR012675">
    <property type="entry name" value="Beta-grasp_dom_sf"/>
</dbReference>
<dbReference type="InterPro" id="IPR039261">
    <property type="entry name" value="FNR_nucleotide-bd"/>
</dbReference>
<evidence type="ECO:0000256" key="3">
    <source>
        <dbReference type="ARBA" id="ARBA00022714"/>
    </source>
</evidence>
<evidence type="ECO:0000313" key="11">
    <source>
        <dbReference type="EMBL" id="RAJ75600.1"/>
    </source>
</evidence>
<dbReference type="EMBL" id="QLMA01000009">
    <property type="protein sequence ID" value="RAJ75600.1"/>
    <property type="molecule type" value="Genomic_DNA"/>
</dbReference>
<dbReference type="OrthoDB" id="9789468at2"/>
<evidence type="ECO:0000313" key="12">
    <source>
        <dbReference type="Proteomes" id="UP000249819"/>
    </source>
</evidence>
<keyword evidence="12" id="KW-1185">Reference proteome</keyword>
<dbReference type="SUPFAM" id="SSF63380">
    <property type="entry name" value="Riboflavin synthase domain-like"/>
    <property type="match status" value="1"/>
</dbReference>
<keyword evidence="8" id="KW-0411">Iron-sulfur</keyword>
<evidence type="ECO:0000256" key="6">
    <source>
        <dbReference type="ARBA" id="ARBA00023002"/>
    </source>
</evidence>
<dbReference type="RefSeq" id="WP_111594753.1">
    <property type="nucleotide sequence ID" value="NZ_QLMA01000009.1"/>
</dbReference>
<evidence type="ECO:0000256" key="8">
    <source>
        <dbReference type="ARBA" id="ARBA00023014"/>
    </source>
</evidence>
<dbReference type="PANTHER" id="PTHR47354">
    <property type="entry name" value="NADH OXIDOREDUCTASE HCR"/>
    <property type="match status" value="1"/>
</dbReference>
<name>A0A327VLH0_9BACT</name>
<reference evidence="11 12" key="1">
    <citation type="submission" date="2018-06" db="EMBL/GenBank/DDBJ databases">
        <title>Genomic Encyclopedia of Archaeal and Bacterial Type Strains, Phase II (KMG-II): from individual species to whole genera.</title>
        <authorList>
            <person name="Goeker M."/>
        </authorList>
    </citation>
    <scope>NUCLEOTIDE SEQUENCE [LARGE SCALE GENOMIC DNA]</scope>
    <source>
        <strain evidence="11 12">DSM 29821</strain>
    </source>
</reference>
<dbReference type="CDD" id="cd06214">
    <property type="entry name" value="PA_degradation_oxidoreductase_like"/>
    <property type="match status" value="1"/>
</dbReference>
<dbReference type="GO" id="GO:0050660">
    <property type="term" value="F:flavin adenine dinucleotide binding"/>
    <property type="evidence" value="ECO:0007669"/>
    <property type="project" value="TreeGrafter"/>
</dbReference>
<keyword evidence="4" id="KW-0479">Metal-binding</keyword>
<keyword evidence="3" id="KW-0001">2Fe-2S</keyword>
<dbReference type="Proteomes" id="UP000249819">
    <property type="component" value="Unassembled WGS sequence"/>
</dbReference>
<dbReference type="PRINTS" id="PR00410">
    <property type="entry name" value="PHEHYDRXLASE"/>
</dbReference>
<keyword evidence="6" id="KW-0560">Oxidoreductase</keyword>
<dbReference type="PANTHER" id="PTHR47354:SF8">
    <property type="entry name" value="1,2-PHENYLACETYL-COA EPOXIDASE, SUBUNIT E"/>
    <property type="match status" value="1"/>
</dbReference>
<organism evidence="11 12">
    <name type="scientific">Chitinophaga dinghuensis</name>
    <dbReference type="NCBI Taxonomy" id="1539050"/>
    <lineage>
        <taxon>Bacteria</taxon>
        <taxon>Pseudomonadati</taxon>
        <taxon>Bacteroidota</taxon>
        <taxon>Chitinophagia</taxon>
        <taxon>Chitinophagales</taxon>
        <taxon>Chitinophagaceae</taxon>
        <taxon>Chitinophaga</taxon>
    </lineage>
</organism>
<evidence type="ECO:0000256" key="1">
    <source>
        <dbReference type="ARBA" id="ARBA00001974"/>
    </source>
</evidence>
<keyword evidence="7" id="KW-0408">Iron</keyword>
<evidence type="ECO:0000256" key="2">
    <source>
        <dbReference type="ARBA" id="ARBA00022630"/>
    </source>
</evidence>
<proteinExistence type="predicted"/>
<dbReference type="InterPro" id="IPR006058">
    <property type="entry name" value="2Fe2S_fd_BS"/>
</dbReference>
<gene>
    <name evidence="11" type="ORF">CLV59_109214</name>
</gene>
<dbReference type="Gene3D" id="3.10.20.30">
    <property type="match status" value="1"/>
</dbReference>
<dbReference type="CDD" id="cd00207">
    <property type="entry name" value="fer2"/>
    <property type="match status" value="1"/>
</dbReference>
<dbReference type="InterPro" id="IPR036010">
    <property type="entry name" value="2Fe-2S_ferredoxin-like_sf"/>
</dbReference>
<dbReference type="PROSITE" id="PS51085">
    <property type="entry name" value="2FE2S_FER_2"/>
    <property type="match status" value="1"/>
</dbReference>
<dbReference type="Gene3D" id="3.40.50.80">
    <property type="entry name" value="Nucleotide-binding domain of ferredoxin-NADP reductase (FNR) module"/>
    <property type="match status" value="1"/>
</dbReference>
<dbReference type="Gene3D" id="2.40.30.10">
    <property type="entry name" value="Translation factors"/>
    <property type="match status" value="1"/>
</dbReference>
<protein>
    <submittedName>
        <fullName evidence="11">Ring-1,2-phenylacetyl-CoA epoxidase subunit PaaE</fullName>
    </submittedName>
</protein>
<dbReference type="Pfam" id="PF00111">
    <property type="entry name" value="Fer2"/>
    <property type="match status" value="1"/>
</dbReference>
<evidence type="ECO:0000256" key="4">
    <source>
        <dbReference type="ARBA" id="ARBA00022723"/>
    </source>
</evidence>
<dbReference type="GO" id="GO:0046872">
    <property type="term" value="F:metal ion binding"/>
    <property type="evidence" value="ECO:0007669"/>
    <property type="project" value="UniProtKB-KW"/>
</dbReference>
<feature type="domain" description="2Fe-2S ferredoxin-type" evidence="9">
    <location>
        <begin position="261"/>
        <end position="348"/>
    </location>
</feature>
<evidence type="ECO:0000259" key="9">
    <source>
        <dbReference type="PROSITE" id="PS51085"/>
    </source>
</evidence>
<dbReference type="Pfam" id="PF00175">
    <property type="entry name" value="NAD_binding_1"/>
    <property type="match status" value="1"/>
</dbReference>
<dbReference type="InterPro" id="IPR001433">
    <property type="entry name" value="OxRdtase_FAD/NAD-bd"/>
</dbReference>
<evidence type="ECO:0000259" key="10">
    <source>
        <dbReference type="PROSITE" id="PS51384"/>
    </source>
</evidence>
<dbReference type="PROSITE" id="PS51384">
    <property type="entry name" value="FAD_FR"/>
    <property type="match status" value="1"/>
</dbReference>
<dbReference type="InterPro" id="IPR017938">
    <property type="entry name" value="Riboflavin_synthase-like_b-brl"/>
</dbReference>
<dbReference type="GO" id="GO:0016491">
    <property type="term" value="F:oxidoreductase activity"/>
    <property type="evidence" value="ECO:0007669"/>
    <property type="project" value="UniProtKB-KW"/>
</dbReference>
<evidence type="ECO:0000256" key="5">
    <source>
        <dbReference type="ARBA" id="ARBA00022827"/>
    </source>
</evidence>
<dbReference type="SUPFAM" id="SSF54292">
    <property type="entry name" value="2Fe-2S ferredoxin-like"/>
    <property type="match status" value="1"/>
</dbReference>
<keyword evidence="5" id="KW-0274">FAD</keyword>
<keyword evidence="2" id="KW-0285">Flavoprotein</keyword>
<comment type="caution">
    <text evidence="11">The sequence shown here is derived from an EMBL/GenBank/DDBJ whole genome shotgun (WGS) entry which is preliminary data.</text>
</comment>
<comment type="cofactor">
    <cofactor evidence="1">
        <name>FAD</name>
        <dbReference type="ChEBI" id="CHEBI:57692"/>
    </cofactor>
</comment>
<dbReference type="Pfam" id="PF00970">
    <property type="entry name" value="FAD_binding_6"/>
    <property type="match status" value="1"/>
</dbReference>
<sequence length="348" mass="39178">MYLELKITAIIRETEDTRTYLLENTLPDKIDYQAGQFLTFLIQLHQIIHRRSYSISTTPGLDNHLAVTIRRKENGEISRHILHSWQVGDIVTALEPSGRFTPGPASSQPRDIFLLAAGSGITPVYAILRHFLHTEPSADIKLIYSNSAPDRTIFLQQIQELEKQYPARLKVIYLYSNDPDSMHTFRRLSNILLEMLVKQHLRYQAADTQFFLCGPPDYMRMIVLTLTFIGFREDQLHKENFVVNTAAKIEKTGTPEDVTPKQLTIQLQGQEITLKVPGNEPILHAALAQGIALPYSCKGGVCGSCTVVCKQGKVWMSVNEVLTDRDLQQGLVLTCTGYITDGPAIIEV</sequence>
<dbReference type="AlphaFoldDB" id="A0A327VLH0"/>
<dbReference type="PROSITE" id="PS00197">
    <property type="entry name" value="2FE2S_FER_1"/>
    <property type="match status" value="1"/>
</dbReference>
<dbReference type="GO" id="GO:0051537">
    <property type="term" value="F:2 iron, 2 sulfur cluster binding"/>
    <property type="evidence" value="ECO:0007669"/>
    <property type="project" value="UniProtKB-KW"/>
</dbReference>
<evidence type="ECO:0000256" key="7">
    <source>
        <dbReference type="ARBA" id="ARBA00023004"/>
    </source>
</evidence>
<accession>A0A327VLH0</accession>
<dbReference type="InterPro" id="IPR017927">
    <property type="entry name" value="FAD-bd_FR_type"/>
</dbReference>
<dbReference type="InterPro" id="IPR050415">
    <property type="entry name" value="MRET"/>
</dbReference>
<dbReference type="InterPro" id="IPR001041">
    <property type="entry name" value="2Fe-2S_ferredoxin-type"/>
</dbReference>